<dbReference type="InterPro" id="IPR036412">
    <property type="entry name" value="HAD-like_sf"/>
</dbReference>
<dbReference type="Gene3D" id="3.40.50.1000">
    <property type="entry name" value="HAD superfamily/HAD-like"/>
    <property type="match status" value="2"/>
</dbReference>
<dbReference type="Gramene" id="MELO3C011447.2.1">
    <property type="protein sequence ID" value="MELO3C011447.2.1"/>
    <property type="gene ID" value="MELO3C011447.2"/>
</dbReference>
<dbReference type="PANTHER" id="PTHR19288">
    <property type="entry name" value="4-NITROPHENYLPHOSPHATASE-RELATED"/>
    <property type="match status" value="1"/>
</dbReference>
<dbReference type="GO" id="GO:0016791">
    <property type="term" value="F:phosphatase activity"/>
    <property type="evidence" value="ECO:0007669"/>
    <property type="project" value="TreeGrafter"/>
</dbReference>
<sequence length="349" mass="38052">MLVASQAWFLDQFGVLHDGKQPYPGAVLALEKLAERGTKMVIISNSSRRSSTTMEKLKSLGFDPSLFIGAITSGELTHHYLQRRDDAWFAALGRSCIHMTWSSRGAISLEGLGLRVVDNVEDAEFILAHGTEALGHPSGDSLPMTLEELEKILEQCAAKKIPMVVANPDFVTVEARDLRDNEMIDLKFKEGIAFIGLLKIALEDIKHHSSPSLSELECIILLEEGAKTMTKCPFQKEITSPQYSTLASKYEKLGGEVKWMGKPDKIIYQSAMSMVGVDASDSIAVGDSLHHDIKGANAAGIPSVFITGGIHATELGLGNFDETADMNSVKALASNYDAYPSYVLPSFTW</sequence>
<evidence type="ECO:0008006" key="2">
    <source>
        <dbReference type="Google" id="ProtNLM"/>
    </source>
</evidence>
<evidence type="ECO:0000313" key="1">
    <source>
        <dbReference type="EnsemblPlants" id="MELO3C011447.2.1"/>
    </source>
</evidence>
<dbReference type="Pfam" id="PF13344">
    <property type="entry name" value="Hydrolase_6"/>
    <property type="match status" value="1"/>
</dbReference>
<dbReference type="InterPro" id="IPR006357">
    <property type="entry name" value="HAD-SF_hydro_IIA"/>
</dbReference>
<dbReference type="Pfam" id="PF13242">
    <property type="entry name" value="Hydrolase_like"/>
    <property type="match status" value="1"/>
</dbReference>
<protein>
    <recommendedName>
        <fullName evidence="2">Pyridoxal phosphate phosphatase</fullName>
    </recommendedName>
</protein>
<name>A0A9I9D122_CUCME</name>
<proteinExistence type="predicted"/>
<organism evidence="1">
    <name type="scientific">Cucumis melo</name>
    <name type="common">Muskmelon</name>
    <dbReference type="NCBI Taxonomy" id="3656"/>
    <lineage>
        <taxon>Eukaryota</taxon>
        <taxon>Viridiplantae</taxon>
        <taxon>Streptophyta</taxon>
        <taxon>Embryophyta</taxon>
        <taxon>Tracheophyta</taxon>
        <taxon>Spermatophyta</taxon>
        <taxon>Magnoliopsida</taxon>
        <taxon>eudicotyledons</taxon>
        <taxon>Gunneridae</taxon>
        <taxon>Pentapetalae</taxon>
        <taxon>rosids</taxon>
        <taxon>fabids</taxon>
        <taxon>Cucurbitales</taxon>
        <taxon>Cucurbitaceae</taxon>
        <taxon>Benincaseae</taxon>
        <taxon>Cucumis</taxon>
    </lineage>
</organism>
<dbReference type="PANTHER" id="PTHR19288:SF90">
    <property type="entry name" value="OS08G0542600 PROTEIN"/>
    <property type="match status" value="1"/>
</dbReference>
<dbReference type="SUPFAM" id="SSF56784">
    <property type="entry name" value="HAD-like"/>
    <property type="match status" value="1"/>
</dbReference>
<reference evidence="1" key="1">
    <citation type="submission" date="2023-03" db="UniProtKB">
        <authorList>
            <consortium name="EnsemblPlants"/>
        </authorList>
    </citation>
    <scope>IDENTIFICATION</scope>
</reference>
<dbReference type="FunFam" id="3.40.50.1000:FF:000124">
    <property type="entry name" value="HAD-family hydrolase IIA"/>
    <property type="match status" value="1"/>
</dbReference>
<dbReference type="GO" id="GO:0009507">
    <property type="term" value="C:chloroplast"/>
    <property type="evidence" value="ECO:0007669"/>
    <property type="project" value="TreeGrafter"/>
</dbReference>
<accession>A0A9I9D122</accession>
<dbReference type="EnsemblPlants" id="MELO3C011447.2.1">
    <property type="protein sequence ID" value="MELO3C011447.2.1"/>
    <property type="gene ID" value="MELO3C011447.2"/>
</dbReference>
<dbReference type="AlphaFoldDB" id="A0A9I9D122"/>
<dbReference type="InterPro" id="IPR023214">
    <property type="entry name" value="HAD_sf"/>
</dbReference>